<dbReference type="EC" id="2.7.11.1" evidence="1"/>
<evidence type="ECO:0000256" key="11">
    <source>
        <dbReference type="SAM" id="MobiDB-lite"/>
    </source>
</evidence>
<keyword evidence="12" id="KW-1133">Transmembrane helix</keyword>
<evidence type="ECO:0000256" key="7">
    <source>
        <dbReference type="ARBA" id="ARBA00022840"/>
    </source>
</evidence>
<keyword evidence="7 10" id="KW-0067">ATP-binding</keyword>
<dbReference type="PANTHER" id="PTHR43289:SF6">
    <property type="entry name" value="SERINE_THREONINE-PROTEIN KINASE NEKL-3"/>
    <property type="match status" value="1"/>
</dbReference>
<keyword evidence="4" id="KW-0677">Repeat</keyword>
<evidence type="ECO:0000313" key="16">
    <source>
        <dbReference type="Proteomes" id="UP000542813"/>
    </source>
</evidence>
<dbReference type="Pfam" id="PF00069">
    <property type="entry name" value="Pkinase"/>
    <property type="match status" value="1"/>
</dbReference>
<dbReference type="NCBIfam" id="NF033483">
    <property type="entry name" value="PknB_PASTA_kin"/>
    <property type="match status" value="1"/>
</dbReference>
<dbReference type="SUPFAM" id="SSF54184">
    <property type="entry name" value="Penicillin-binding protein 2x (pbp-2x), c-terminal domain"/>
    <property type="match status" value="1"/>
</dbReference>
<dbReference type="CDD" id="cd14014">
    <property type="entry name" value="STKc_PknB_like"/>
    <property type="match status" value="1"/>
</dbReference>
<feature type="binding site" evidence="10">
    <location>
        <position position="37"/>
    </location>
    <ligand>
        <name>ATP</name>
        <dbReference type="ChEBI" id="CHEBI:30616"/>
    </ligand>
</feature>
<evidence type="ECO:0000259" key="13">
    <source>
        <dbReference type="PROSITE" id="PS50011"/>
    </source>
</evidence>
<dbReference type="FunFam" id="1.10.510.10:FF:000021">
    <property type="entry name" value="Serine/threonine protein kinase"/>
    <property type="match status" value="1"/>
</dbReference>
<dbReference type="PROSITE" id="PS00108">
    <property type="entry name" value="PROTEIN_KINASE_ST"/>
    <property type="match status" value="1"/>
</dbReference>
<accession>A0A7W9GNU8</accession>
<dbReference type="SUPFAM" id="SSF56112">
    <property type="entry name" value="Protein kinase-like (PK-like)"/>
    <property type="match status" value="1"/>
</dbReference>
<keyword evidence="6 15" id="KW-0418">Kinase</keyword>
<feature type="domain" description="Protein kinase" evidence="13">
    <location>
        <begin position="8"/>
        <end position="271"/>
    </location>
</feature>
<dbReference type="GO" id="GO:0045717">
    <property type="term" value="P:negative regulation of fatty acid biosynthetic process"/>
    <property type="evidence" value="ECO:0007669"/>
    <property type="project" value="UniProtKB-ARBA"/>
</dbReference>
<dbReference type="Proteomes" id="UP000542813">
    <property type="component" value="Unassembled WGS sequence"/>
</dbReference>
<feature type="domain" description="PASTA" evidence="14">
    <location>
        <begin position="490"/>
        <end position="556"/>
    </location>
</feature>
<dbReference type="AlphaFoldDB" id="A0A7W9GNU8"/>
<organism evidence="15 16">
    <name type="scientific">Jiangella mangrovi</name>
    <dbReference type="NCBI Taxonomy" id="1524084"/>
    <lineage>
        <taxon>Bacteria</taxon>
        <taxon>Bacillati</taxon>
        <taxon>Actinomycetota</taxon>
        <taxon>Actinomycetes</taxon>
        <taxon>Jiangellales</taxon>
        <taxon>Jiangellaceae</taxon>
        <taxon>Jiangella</taxon>
    </lineage>
</organism>
<name>A0A7W9GNU8_9ACTN</name>
<dbReference type="PANTHER" id="PTHR43289">
    <property type="entry name" value="MITOGEN-ACTIVATED PROTEIN KINASE KINASE KINASE 20-RELATED"/>
    <property type="match status" value="1"/>
</dbReference>
<dbReference type="SMART" id="SM00740">
    <property type="entry name" value="PASTA"/>
    <property type="match status" value="3"/>
</dbReference>
<evidence type="ECO:0000256" key="8">
    <source>
        <dbReference type="ARBA" id="ARBA00047899"/>
    </source>
</evidence>
<feature type="domain" description="PASTA" evidence="14">
    <location>
        <begin position="423"/>
        <end position="489"/>
    </location>
</feature>
<feature type="domain" description="PASTA" evidence="14">
    <location>
        <begin position="355"/>
        <end position="422"/>
    </location>
</feature>
<dbReference type="EMBL" id="JACHMM010000001">
    <property type="protein sequence ID" value="MBB5787275.1"/>
    <property type="molecule type" value="Genomic_DNA"/>
</dbReference>
<comment type="catalytic activity">
    <reaction evidence="8">
        <text>L-threonyl-[protein] + ATP = O-phospho-L-threonyl-[protein] + ADP + H(+)</text>
        <dbReference type="Rhea" id="RHEA:46608"/>
        <dbReference type="Rhea" id="RHEA-COMP:11060"/>
        <dbReference type="Rhea" id="RHEA-COMP:11605"/>
        <dbReference type="ChEBI" id="CHEBI:15378"/>
        <dbReference type="ChEBI" id="CHEBI:30013"/>
        <dbReference type="ChEBI" id="CHEBI:30616"/>
        <dbReference type="ChEBI" id="CHEBI:61977"/>
        <dbReference type="ChEBI" id="CHEBI:456216"/>
        <dbReference type="EC" id="2.7.11.1"/>
    </reaction>
</comment>
<keyword evidence="5 10" id="KW-0547">Nucleotide-binding</keyword>
<keyword evidence="2" id="KW-0723">Serine/threonine-protein kinase</keyword>
<keyword evidence="12" id="KW-0812">Transmembrane</keyword>
<dbReference type="CDD" id="cd06577">
    <property type="entry name" value="PASTA_pknB"/>
    <property type="match status" value="3"/>
</dbReference>
<keyword evidence="3 15" id="KW-0808">Transferase</keyword>
<protein>
    <recommendedName>
        <fullName evidence="1">non-specific serine/threonine protein kinase</fullName>
        <ecNumber evidence="1">2.7.11.1</ecNumber>
    </recommendedName>
</protein>
<evidence type="ECO:0000256" key="2">
    <source>
        <dbReference type="ARBA" id="ARBA00022527"/>
    </source>
</evidence>
<dbReference type="GO" id="GO:0005524">
    <property type="term" value="F:ATP binding"/>
    <property type="evidence" value="ECO:0007669"/>
    <property type="project" value="UniProtKB-UniRule"/>
</dbReference>
<dbReference type="PROSITE" id="PS51178">
    <property type="entry name" value="PASTA"/>
    <property type="match status" value="3"/>
</dbReference>
<dbReference type="Gene3D" id="1.10.510.10">
    <property type="entry name" value="Transferase(Phosphotransferase) domain 1"/>
    <property type="match status" value="1"/>
</dbReference>
<dbReference type="InterPro" id="IPR000719">
    <property type="entry name" value="Prot_kinase_dom"/>
</dbReference>
<dbReference type="InterPro" id="IPR005543">
    <property type="entry name" value="PASTA_dom"/>
</dbReference>
<dbReference type="InterPro" id="IPR008271">
    <property type="entry name" value="Ser/Thr_kinase_AS"/>
</dbReference>
<keyword evidence="16" id="KW-1185">Reference proteome</keyword>
<feature type="compositionally biased region" description="Acidic residues" evidence="11">
    <location>
        <begin position="560"/>
        <end position="586"/>
    </location>
</feature>
<evidence type="ECO:0000256" key="9">
    <source>
        <dbReference type="ARBA" id="ARBA00048679"/>
    </source>
</evidence>
<evidence type="ECO:0000256" key="5">
    <source>
        <dbReference type="ARBA" id="ARBA00022741"/>
    </source>
</evidence>
<evidence type="ECO:0000313" key="15">
    <source>
        <dbReference type="EMBL" id="MBB5787275.1"/>
    </source>
</evidence>
<proteinExistence type="predicted"/>
<dbReference type="FunFam" id="3.30.200.20:FF:000035">
    <property type="entry name" value="Serine/threonine protein kinase Stk1"/>
    <property type="match status" value="1"/>
</dbReference>
<evidence type="ECO:0000256" key="12">
    <source>
        <dbReference type="SAM" id="Phobius"/>
    </source>
</evidence>
<dbReference type="Pfam" id="PF03793">
    <property type="entry name" value="PASTA"/>
    <property type="match status" value="3"/>
</dbReference>
<keyword evidence="12" id="KW-0472">Membrane</keyword>
<sequence length="625" mass="66096">MRLLGDRYELGEVIGRGGMAEVRRGRDSRLGRTVALKMLRVDHASDATFQARFRREAQSAASLNHRNIVAVYDTGEDYVDGHRIPYIVMEYVEGQTLREMIQAHQRFTPERSIEVLVATLDALEYSHRAGIVHRDIKPGNIMITTGGEVKVTDFGIARSLADTGMALTQTAAVVGTAQYISPEQARGEQADARSDLYASGCVLYELLTGRPPFIGESLVSVAVSHVREQATPPSALDPNITPELDAIVMKSLAKDRLHRYQSAYEMRTDLERAAAGLPVAAAADTSAATQLIANAAPATMAAGAVPLDDETPYPDEYEDDEDERKGFSWWAVVLGALAVLAIAGLIGYLIFNSGGTAQATVPNLVGMTQEEAETRLASENLEPEIQSEPTDDEAQVGSVIRQDPRPSTQLDEGSTVTIVIGAEPESVPVPNVVGRPQAEAEQAIRDAGLQPGNVTQQDDEAEAGTVLATDPEGGTAIAPNSPVNLVISSGEVAAVVPNVVGMSEDAAVQALERANLVADVRTEETGDQPEGNVFRQEPGEGTELEEGDTVIIYVAQAPEEPTEDPTETDTPTDDPTGDPEGSDETGADAGNETGGDTGTDTGTDTGEETGSEPGNDNGEGGVLGP</sequence>
<comment type="catalytic activity">
    <reaction evidence="9">
        <text>L-seryl-[protein] + ATP = O-phospho-L-seryl-[protein] + ADP + H(+)</text>
        <dbReference type="Rhea" id="RHEA:17989"/>
        <dbReference type="Rhea" id="RHEA-COMP:9863"/>
        <dbReference type="Rhea" id="RHEA-COMP:11604"/>
        <dbReference type="ChEBI" id="CHEBI:15378"/>
        <dbReference type="ChEBI" id="CHEBI:29999"/>
        <dbReference type="ChEBI" id="CHEBI:30616"/>
        <dbReference type="ChEBI" id="CHEBI:83421"/>
        <dbReference type="ChEBI" id="CHEBI:456216"/>
        <dbReference type="EC" id="2.7.11.1"/>
    </reaction>
</comment>
<feature type="transmembrane region" description="Helical" evidence="12">
    <location>
        <begin position="327"/>
        <end position="351"/>
    </location>
</feature>
<dbReference type="InterPro" id="IPR011009">
    <property type="entry name" value="Kinase-like_dom_sf"/>
</dbReference>
<comment type="caution">
    <text evidence="15">The sequence shown here is derived from an EMBL/GenBank/DDBJ whole genome shotgun (WGS) entry which is preliminary data.</text>
</comment>
<dbReference type="Gene3D" id="3.30.200.20">
    <property type="entry name" value="Phosphorylase Kinase, domain 1"/>
    <property type="match status" value="1"/>
</dbReference>
<dbReference type="PROSITE" id="PS50011">
    <property type="entry name" value="PROTEIN_KINASE_DOM"/>
    <property type="match status" value="1"/>
</dbReference>
<dbReference type="SMART" id="SM00220">
    <property type="entry name" value="S_TKc"/>
    <property type="match status" value="1"/>
</dbReference>
<dbReference type="PROSITE" id="PS00107">
    <property type="entry name" value="PROTEIN_KINASE_ATP"/>
    <property type="match status" value="1"/>
</dbReference>
<feature type="region of interest" description="Disordered" evidence="11">
    <location>
        <begin position="522"/>
        <end position="625"/>
    </location>
</feature>
<evidence type="ECO:0000256" key="3">
    <source>
        <dbReference type="ARBA" id="ARBA00022679"/>
    </source>
</evidence>
<evidence type="ECO:0000256" key="10">
    <source>
        <dbReference type="PROSITE-ProRule" id="PRU10141"/>
    </source>
</evidence>
<evidence type="ECO:0000256" key="4">
    <source>
        <dbReference type="ARBA" id="ARBA00022737"/>
    </source>
</evidence>
<reference evidence="15 16" key="1">
    <citation type="submission" date="2020-08" db="EMBL/GenBank/DDBJ databases">
        <title>Sequencing the genomes of 1000 actinobacteria strains.</title>
        <authorList>
            <person name="Klenk H.-P."/>
        </authorList>
    </citation>
    <scope>NUCLEOTIDE SEQUENCE [LARGE SCALE GENOMIC DNA]</scope>
    <source>
        <strain evidence="15 16">DSM 102122</strain>
    </source>
</reference>
<dbReference type="GO" id="GO:0004674">
    <property type="term" value="F:protein serine/threonine kinase activity"/>
    <property type="evidence" value="ECO:0007669"/>
    <property type="project" value="UniProtKB-KW"/>
</dbReference>
<evidence type="ECO:0000256" key="1">
    <source>
        <dbReference type="ARBA" id="ARBA00012513"/>
    </source>
</evidence>
<dbReference type="InterPro" id="IPR017441">
    <property type="entry name" value="Protein_kinase_ATP_BS"/>
</dbReference>
<gene>
    <name evidence="15" type="ORF">HD601_001850</name>
</gene>
<evidence type="ECO:0000259" key="14">
    <source>
        <dbReference type="PROSITE" id="PS51178"/>
    </source>
</evidence>
<evidence type="ECO:0000256" key="6">
    <source>
        <dbReference type="ARBA" id="ARBA00022777"/>
    </source>
</evidence>
<dbReference type="Gene3D" id="3.30.10.20">
    <property type="match status" value="3"/>
</dbReference>